<dbReference type="Pfam" id="PF13783">
    <property type="entry name" value="DUF4177"/>
    <property type="match status" value="1"/>
</dbReference>
<evidence type="ECO:0000313" key="2">
    <source>
        <dbReference type="Proteomes" id="UP001179121"/>
    </source>
</evidence>
<keyword evidence="2" id="KW-1185">Reference proteome</keyword>
<organism evidence="1 2">
    <name type="scientific">Nitrospira tepida</name>
    <dbReference type="NCBI Taxonomy" id="2973512"/>
    <lineage>
        <taxon>Bacteria</taxon>
        <taxon>Pseudomonadati</taxon>
        <taxon>Nitrospirota</taxon>
        <taxon>Nitrospiria</taxon>
        <taxon>Nitrospirales</taxon>
        <taxon>Nitrospiraceae</taxon>
        <taxon>Nitrospira</taxon>
    </lineage>
</organism>
<sequence length="84" mass="9256">MTLLRSTSLSFGLALLGFALALMLGGRWFQAGAQEPRKFQYKIVEATTDIQNMQTVLNEYGAAGWELVAVGFGDLTSPRLIFKK</sequence>
<protein>
    <recommendedName>
        <fullName evidence="3">DUF4177 domain-containing protein</fullName>
    </recommendedName>
</protein>
<dbReference type="InterPro" id="IPR025234">
    <property type="entry name" value="YjzH-like"/>
</dbReference>
<gene>
    <name evidence="1" type="ORF">DNFV4_04147</name>
</gene>
<dbReference type="Proteomes" id="UP001179121">
    <property type="component" value="Chromosome"/>
</dbReference>
<evidence type="ECO:0000313" key="1">
    <source>
        <dbReference type="EMBL" id="CAI4033705.1"/>
    </source>
</evidence>
<name>A0AA86T7J7_9BACT</name>
<reference evidence="1" key="1">
    <citation type="submission" date="2022-10" db="EMBL/GenBank/DDBJ databases">
        <authorList>
            <person name="Koch H."/>
        </authorList>
    </citation>
    <scope>NUCLEOTIDE SEQUENCE</scope>
    <source>
        <strain evidence="1">DNF</strain>
    </source>
</reference>
<proteinExistence type="predicted"/>
<dbReference type="EMBL" id="OX365700">
    <property type="protein sequence ID" value="CAI4033705.1"/>
    <property type="molecule type" value="Genomic_DNA"/>
</dbReference>
<accession>A0AA86T7J7</accession>
<dbReference type="KEGG" id="nti:DNFV4_04147"/>
<dbReference type="RefSeq" id="WP_289271139.1">
    <property type="nucleotide sequence ID" value="NZ_OX365700.1"/>
</dbReference>
<dbReference type="AlphaFoldDB" id="A0AA86T7J7"/>
<evidence type="ECO:0008006" key="3">
    <source>
        <dbReference type="Google" id="ProtNLM"/>
    </source>
</evidence>